<evidence type="ECO:0000313" key="4">
    <source>
        <dbReference type="Proteomes" id="UP000037069"/>
    </source>
</evidence>
<keyword evidence="4" id="KW-1185">Reference proteome</keyword>
<reference evidence="3 4" key="1">
    <citation type="journal article" date="2015" name="Nat. Commun.">
        <title>Lucilia cuprina genome unlocks parasitic fly biology to underpin future interventions.</title>
        <authorList>
            <person name="Anstead C.A."/>
            <person name="Korhonen P.K."/>
            <person name="Young N.D."/>
            <person name="Hall R.S."/>
            <person name="Jex A.R."/>
            <person name="Murali S.C."/>
            <person name="Hughes D.S."/>
            <person name="Lee S.F."/>
            <person name="Perry T."/>
            <person name="Stroehlein A.J."/>
            <person name="Ansell B.R."/>
            <person name="Breugelmans B."/>
            <person name="Hofmann A."/>
            <person name="Qu J."/>
            <person name="Dugan S."/>
            <person name="Lee S.L."/>
            <person name="Chao H."/>
            <person name="Dinh H."/>
            <person name="Han Y."/>
            <person name="Doddapaneni H.V."/>
            <person name="Worley K.C."/>
            <person name="Muzny D.M."/>
            <person name="Ioannidis P."/>
            <person name="Waterhouse R.M."/>
            <person name="Zdobnov E.M."/>
            <person name="James P.J."/>
            <person name="Bagnall N.H."/>
            <person name="Kotze A.C."/>
            <person name="Gibbs R.A."/>
            <person name="Richards S."/>
            <person name="Batterham P."/>
            <person name="Gasser R.B."/>
        </authorList>
    </citation>
    <scope>NUCLEOTIDE SEQUENCE [LARGE SCALE GENOMIC DNA]</scope>
    <source>
        <strain evidence="3 4">LS</strain>
        <tissue evidence="3">Full body</tissue>
    </source>
</reference>
<protein>
    <submittedName>
        <fullName evidence="3">Uncharacterized protein</fullName>
    </submittedName>
</protein>
<feature type="signal peptide" evidence="2">
    <location>
        <begin position="1"/>
        <end position="19"/>
    </location>
</feature>
<dbReference type="AlphaFoldDB" id="A0A0L0C079"/>
<feature type="region of interest" description="Disordered" evidence="1">
    <location>
        <begin position="130"/>
        <end position="150"/>
    </location>
</feature>
<feature type="chain" id="PRO_5005535434" evidence="2">
    <location>
        <begin position="20"/>
        <end position="150"/>
    </location>
</feature>
<name>A0A0L0C079_LUCCU</name>
<sequence>MKIITIALIIGLLTVTAKAKPTFDVIADIIHDLVHDPNQPPNHRPPQYGYNGAYNQNAYNRPVYNQAGYGYNQRPPHQGGYQHNSPNVYYPNNQQVGYYPPSGNFGQNAVYDNQGYYKGPPYAANQPSGYNYNNGYSHPPPQYGYKNRGY</sequence>
<organism evidence="3 4">
    <name type="scientific">Lucilia cuprina</name>
    <name type="common">Green bottle fly</name>
    <name type="synonym">Australian sheep blowfly</name>
    <dbReference type="NCBI Taxonomy" id="7375"/>
    <lineage>
        <taxon>Eukaryota</taxon>
        <taxon>Metazoa</taxon>
        <taxon>Ecdysozoa</taxon>
        <taxon>Arthropoda</taxon>
        <taxon>Hexapoda</taxon>
        <taxon>Insecta</taxon>
        <taxon>Pterygota</taxon>
        <taxon>Neoptera</taxon>
        <taxon>Endopterygota</taxon>
        <taxon>Diptera</taxon>
        <taxon>Brachycera</taxon>
        <taxon>Muscomorpha</taxon>
        <taxon>Oestroidea</taxon>
        <taxon>Calliphoridae</taxon>
        <taxon>Luciliinae</taxon>
        <taxon>Lucilia</taxon>
    </lineage>
</organism>
<comment type="caution">
    <text evidence="3">The sequence shown here is derived from an EMBL/GenBank/DDBJ whole genome shotgun (WGS) entry which is preliminary data.</text>
</comment>
<proteinExistence type="predicted"/>
<dbReference type="EMBL" id="JRES01001168">
    <property type="protein sequence ID" value="KNC24864.1"/>
    <property type="molecule type" value="Genomic_DNA"/>
</dbReference>
<accession>A0A0L0C079</accession>
<evidence type="ECO:0000313" key="3">
    <source>
        <dbReference type="EMBL" id="KNC24864.1"/>
    </source>
</evidence>
<gene>
    <name evidence="3" type="ORF">FF38_07856</name>
</gene>
<dbReference type="Proteomes" id="UP000037069">
    <property type="component" value="Unassembled WGS sequence"/>
</dbReference>
<keyword evidence="2" id="KW-0732">Signal</keyword>
<evidence type="ECO:0000256" key="1">
    <source>
        <dbReference type="SAM" id="MobiDB-lite"/>
    </source>
</evidence>
<evidence type="ECO:0000256" key="2">
    <source>
        <dbReference type="SAM" id="SignalP"/>
    </source>
</evidence>